<evidence type="ECO:0000313" key="12">
    <source>
        <dbReference type="Proteomes" id="UP000713596"/>
    </source>
</evidence>
<feature type="transmembrane region" description="Helical" evidence="10">
    <location>
        <begin position="70"/>
        <end position="89"/>
    </location>
</feature>
<reference evidence="11" key="1">
    <citation type="journal article" date="2021" name="PeerJ">
        <title>Extensive microbial diversity within the chicken gut microbiome revealed by metagenomics and culture.</title>
        <authorList>
            <person name="Gilroy R."/>
            <person name="Ravi A."/>
            <person name="Getino M."/>
            <person name="Pursley I."/>
            <person name="Horton D.L."/>
            <person name="Alikhan N.F."/>
            <person name="Baker D."/>
            <person name="Gharbi K."/>
            <person name="Hall N."/>
            <person name="Watson M."/>
            <person name="Adriaenssens E.M."/>
            <person name="Foster-Nyarko E."/>
            <person name="Jarju S."/>
            <person name="Secka A."/>
            <person name="Antonio M."/>
            <person name="Oren A."/>
            <person name="Chaudhuri R.R."/>
            <person name="La Ragione R."/>
            <person name="Hildebrand F."/>
            <person name="Pallen M.J."/>
        </authorList>
    </citation>
    <scope>NUCLEOTIDE SEQUENCE</scope>
    <source>
        <strain evidence="11">B5_2728</strain>
    </source>
</reference>
<comment type="caution">
    <text evidence="11">The sequence shown here is derived from an EMBL/GenBank/DDBJ whole genome shotgun (WGS) entry which is preliminary data.</text>
</comment>
<keyword evidence="10" id="KW-1003">Cell membrane</keyword>
<dbReference type="NCBIfam" id="TIGR01946">
    <property type="entry name" value="rnfD"/>
    <property type="match status" value="1"/>
</dbReference>
<dbReference type="GO" id="GO:0005886">
    <property type="term" value="C:plasma membrane"/>
    <property type="evidence" value="ECO:0007669"/>
    <property type="project" value="UniProtKB-SubCell"/>
</dbReference>
<feature type="transmembrane region" description="Helical" evidence="10">
    <location>
        <begin position="255"/>
        <end position="274"/>
    </location>
</feature>
<dbReference type="PANTHER" id="PTHR30578:SF0">
    <property type="entry name" value="ION-TRANSLOCATING OXIDOREDUCTASE COMPLEX SUBUNIT D"/>
    <property type="match status" value="1"/>
</dbReference>
<proteinExistence type="inferred from homology"/>
<comment type="subunit">
    <text evidence="10">The complex is composed of six subunits: RnfA, RnfB, RnfC, RnfD, RnfE and RnfG.</text>
</comment>
<evidence type="ECO:0000256" key="7">
    <source>
        <dbReference type="ARBA" id="ARBA00022982"/>
    </source>
</evidence>
<keyword evidence="9 10" id="KW-0472">Membrane</keyword>
<feature type="transmembrane region" description="Helical" evidence="10">
    <location>
        <begin position="183"/>
        <end position="208"/>
    </location>
</feature>
<comment type="caution">
    <text evidence="10">Lacks conserved residue(s) required for the propagation of feature annotation.</text>
</comment>
<dbReference type="AlphaFoldDB" id="A0A948WTT9"/>
<evidence type="ECO:0000256" key="6">
    <source>
        <dbReference type="ARBA" id="ARBA00022967"/>
    </source>
</evidence>
<keyword evidence="3 10" id="KW-0285">Flavoprotein</keyword>
<feature type="modified residue" description="FMN phosphoryl threonine" evidence="10">
    <location>
        <position position="162"/>
    </location>
</feature>
<gene>
    <name evidence="10" type="primary">rnfD</name>
    <name evidence="11" type="ORF">H9882_01420</name>
</gene>
<evidence type="ECO:0000256" key="3">
    <source>
        <dbReference type="ARBA" id="ARBA00022630"/>
    </source>
</evidence>
<dbReference type="InterPro" id="IPR004338">
    <property type="entry name" value="NqrB/RnfD"/>
</dbReference>
<keyword evidence="1 10" id="KW-0813">Transport</keyword>
<keyword evidence="5 10" id="KW-0812">Transmembrane</keyword>
<comment type="cofactor">
    <cofactor evidence="10">
        <name>FMN</name>
        <dbReference type="ChEBI" id="CHEBI:58210"/>
    </cofactor>
</comment>
<dbReference type="GO" id="GO:0055085">
    <property type="term" value="P:transmembrane transport"/>
    <property type="evidence" value="ECO:0007669"/>
    <property type="project" value="InterPro"/>
</dbReference>
<evidence type="ECO:0000313" key="11">
    <source>
        <dbReference type="EMBL" id="MBU3805553.1"/>
    </source>
</evidence>
<feature type="transmembrane region" description="Helical" evidence="10">
    <location>
        <begin position="22"/>
        <end position="40"/>
    </location>
</feature>
<dbReference type="EC" id="7.-.-.-" evidence="10"/>
<protein>
    <recommendedName>
        <fullName evidence="10">Ion-translocating oxidoreductase complex subunit D</fullName>
        <ecNumber evidence="10">7.-.-.-</ecNumber>
    </recommendedName>
    <alternativeName>
        <fullName evidence="10">Rnf electron transport complex subunit D</fullName>
    </alternativeName>
</protein>
<dbReference type="InterPro" id="IPR011303">
    <property type="entry name" value="RnfD_bac"/>
</dbReference>
<evidence type="ECO:0000256" key="8">
    <source>
        <dbReference type="ARBA" id="ARBA00022989"/>
    </source>
</evidence>
<feature type="transmembrane region" description="Helical" evidence="10">
    <location>
        <begin position="215"/>
        <end position="235"/>
    </location>
</feature>
<reference evidence="11" key="2">
    <citation type="submission" date="2021-04" db="EMBL/GenBank/DDBJ databases">
        <authorList>
            <person name="Gilroy R."/>
        </authorList>
    </citation>
    <scope>NUCLEOTIDE SEQUENCE</scope>
    <source>
        <strain evidence="11">B5_2728</strain>
    </source>
</reference>
<dbReference type="Pfam" id="PF03116">
    <property type="entry name" value="NQR2_RnfD_RnfE"/>
    <property type="match status" value="1"/>
</dbReference>
<dbReference type="HAMAP" id="MF_00462">
    <property type="entry name" value="RsxD_RnfD"/>
    <property type="match status" value="1"/>
</dbReference>
<evidence type="ECO:0000256" key="2">
    <source>
        <dbReference type="ARBA" id="ARBA00022553"/>
    </source>
</evidence>
<accession>A0A948WTT9</accession>
<evidence type="ECO:0000256" key="10">
    <source>
        <dbReference type="HAMAP-Rule" id="MF_00462"/>
    </source>
</evidence>
<dbReference type="Proteomes" id="UP000713596">
    <property type="component" value="Unassembled WGS sequence"/>
</dbReference>
<feature type="transmembrane region" description="Helical" evidence="10">
    <location>
        <begin position="46"/>
        <end position="63"/>
    </location>
</feature>
<keyword evidence="4 10" id="KW-0288">FMN</keyword>
<dbReference type="PANTHER" id="PTHR30578">
    <property type="entry name" value="ELECTRON TRANSPORT COMPLEX PROTEIN RNFD"/>
    <property type="match status" value="1"/>
</dbReference>
<keyword evidence="8 10" id="KW-1133">Transmembrane helix</keyword>
<evidence type="ECO:0000256" key="1">
    <source>
        <dbReference type="ARBA" id="ARBA00022448"/>
    </source>
</evidence>
<comment type="subcellular location">
    <subcellularLocation>
        <location evidence="10">Cell membrane</location>
        <topology evidence="10">Multi-pass membrane protein</topology>
    </subcellularLocation>
</comment>
<comment type="similarity">
    <text evidence="10">Belongs to the NqrB/RnfD family.</text>
</comment>
<organism evidence="11 12">
    <name type="scientific">Candidatus Allofournierella pullistercoris</name>
    <dbReference type="NCBI Taxonomy" id="2838597"/>
    <lineage>
        <taxon>Bacteria</taxon>
        <taxon>Bacillati</taxon>
        <taxon>Bacillota</taxon>
        <taxon>Clostridia</taxon>
        <taxon>Eubacteriales</taxon>
        <taxon>Oscillospiraceae</taxon>
        <taxon>Allofournierella</taxon>
    </lineage>
</organism>
<dbReference type="GO" id="GO:0022900">
    <property type="term" value="P:electron transport chain"/>
    <property type="evidence" value="ECO:0007669"/>
    <property type="project" value="UniProtKB-UniRule"/>
</dbReference>
<keyword evidence="7 10" id="KW-0249">Electron transport</keyword>
<keyword evidence="6 10" id="KW-1278">Translocase</keyword>
<dbReference type="EMBL" id="JAHLFP010000008">
    <property type="protein sequence ID" value="MBU3805553.1"/>
    <property type="molecule type" value="Genomic_DNA"/>
</dbReference>
<evidence type="ECO:0000256" key="5">
    <source>
        <dbReference type="ARBA" id="ARBA00022692"/>
    </source>
</evidence>
<evidence type="ECO:0000256" key="9">
    <source>
        <dbReference type="ARBA" id="ARBA00023136"/>
    </source>
</evidence>
<comment type="function">
    <text evidence="10">Part of a membrane-bound complex that couples electron transfer with translocation of ions across the membrane.</text>
</comment>
<evidence type="ECO:0000256" key="4">
    <source>
        <dbReference type="ARBA" id="ARBA00022643"/>
    </source>
</evidence>
<keyword evidence="2 10" id="KW-0597">Phosphoprotein</keyword>
<name>A0A948WTT9_9FIRM</name>
<sequence>MENRLIVTASPHMVDHSSTRKLMGNVVVALLPSVVASAWIFGLRALLLIGVTVAACVGFEYLYTRLMKKVNPVGDLSAVVTGLILALNFPVGLPLWIAIVGAFISIVVVKQLFGGIGYNFVNPALVGRMVLFTGFGARMTTWVYPAAAQSVFENLDAVASATPLQLADAQGNSLLSQYPVMDLLLGVHGGVMGETCAIAILLGFVWLVATGTIQVTIPVCYLGSYAVFSLVHSVVDGMNAQQMDFAAALTAGGALLVRQLLAGGLLFGAVFMATDYVTSPFTMKGKMVFGFGLGLLTFAIRDFANMAEGVSYAILFMNLLVPYINDLTRQVPLGAKKYKKGAA</sequence>